<accession>A0ABU8CYL9</accession>
<gene>
    <name evidence="2" type="ORF">V2J18_04125</name>
</gene>
<dbReference type="Proteomes" id="UP001387215">
    <property type="component" value="Unassembled WGS sequence"/>
</dbReference>
<reference evidence="2 3" key="1">
    <citation type="submission" date="2024-02" db="EMBL/GenBank/DDBJ databases">
        <title>Lysobacter Genome Sequencing and Mining.</title>
        <authorList>
            <person name="Bierman J."/>
            <person name="Walker M.C."/>
        </authorList>
    </citation>
    <scope>NUCLEOTIDE SEQUENCE [LARGE SCALE GENOMIC DNA]</scope>
    <source>
        <strain evidence="2 3">PB6250</strain>
    </source>
</reference>
<evidence type="ECO:0000313" key="3">
    <source>
        <dbReference type="Proteomes" id="UP001387215"/>
    </source>
</evidence>
<evidence type="ECO:0000313" key="2">
    <source>
        <dbReference type="EMBL" id="MEI2453864.1"/>
    </source>
</evidence>
<proteinExistence type="predicted"/>
<organism evidence="2 3">
    <name type="scientific">Lysobacter firmicutimachus</name>
    <dbReference type="NCBI Taxonomy" id="1792846"/>
    <lineage>
        <taxon>Bacteria</taxon>
        <taxon>Pseudomonadati</taxon>
        <taxon>Pseudomonadota</taxon>
        <taxon>Gammaproteobacteria</taxon>
        <taxon>Lysobacterales</taxon>
        <taxon>Lysobacteraceae</taxon>
        <taxon>Lysobacter</taxon>
    </lineage>
</organism>
<protein>
    <submittedName>
        <fullName evidence="2">Uncharacterized protein</fullName>
    </submittedName>
</protein>
<name>A0ABU8CYL9_9GAMM</name>
<feature type="compositionally biased region" description="Pro residues" evidence="1">
    <location>
        <begin position="83"/>
        <end position="92"/>
    </location>
</feature>
<evidence type="ECO:0000256" key="1">
    <source>
        <dbReference type="SAM" id="MobiDB-lite"/>
    </source>
</evidence>
<dbReference type="EMBL" id="JBANDL010000002">
    <property type="protein sequence ID" value="MEI2453864.1"/>
    <property type="molecule type" value="Genomic_DNA"/>
</dbReference>
<dbReference type="RefSeq" id="WP_336131092.1">
    <property type="nucleotide sequence ID" value="NZ_JBANDL010000002.1"/>
</dbReference>
<keyword evidence="3" id="KW-1185">Reference proteome</keyword>
<feature type="region of interest" description="Disordered" evidence="1">
    <location>
        <begin position="79"/>
        <end position="120"/>
    </location>
</feature>
<comment type="caution">
    <text evidence="2">The sequence shown here is derived from an EMBL/GenBank/DDBJ whole genome shotgun (WGS) entry which is preliminary data.</text>
</comment>
<sequence length="629" mass="69231">MTDFCPVLSADPAVLYVSDGHKTFMNLATRTYELAIQQSGQLAGFTALPTTFTVNFDYNAGQIPFQRPLPPRVDAADFELRTPPEPARPPVFEPRTPDLTELPDESFPAPSLSYGPKPSHPNLVAPTPPRHPGALVVPETPGYVMPALPSFIELRLPDVPEIRLPHFDSDRPVFVEPPFNEAWAFSPQAYVSALLDKLRGKVGAWLDGEAALPLAIERALFERGRGRIELETAASVEQAYEDFAARGFTQPPGMLIARIDATRQAGQSRLAEYSREVAIKQYEESLANMRLAVQQGIALEGVAINLHTEEQRLALQAAQFLRDSAIAVLNARISAFNARLQAYQTEAQVFAERIRAELAKVEVFRAQIEGERARGEINEQRVRLYAEQIRALNGMADLYRARVEGVKAQADVERSIIESFKAEVDAYGARWDAFGKEWDGYRASVEAENSKVTVHRNLIEAFSTKVQAVNAGNGARLDRERLRIAQHGQQIAVFQSDLERIRALLAAEQARLGAVAQRTDAQARIYSAQGSVEQSASAAADRTFQLGLERENARVNTQLKAAEIRVQENIQLTSLLLEVRKMLAQVMGQLAASSASAVNYSAAVSSSRSEAKSCSTDFNFQGEIADSSV</sequence>